<organism evidence="1 2">
    <name type="scientific">Jiulongibacter sediminis</name>
    <dbReference type="NCBI Taxonomy" id="1605367"/>
    <lineage>
        <taxon>Bacteria</taxon>
        <taxon>Pseudomonadati</taxon>
        <taxon>Bacteroidota</taxon>
        <taxon>Cytophagia</taxon>
        <taxon>Cytophagales</taxon>
        <taxon>Leadbetterellaceae</taxon>
        <taxon>Jiulongibacter</taxon>
    </lineage>
</organism>
<dbReference type="STRING" id="1605367.AFM12_16380"/>
<dbReference type="AlphaFoldDB" id="A0A0P7BZ10"/>
<evidence type="ECO:0000313" key="2">
    <source>
        <dbReference type="Proteomes" id="UP000050454"/>
    </source>
</evidence>
<comment type="caution">
    <text evidence="1">The sequence shown here is derived from an EMBL/GenBank/DDBJ whole genome shotgun (WGS) entry which is preliminary data.</text>
</comment>
<protein>
    <submittedName>
        <fullName evidence="1">Uncharacterized protein</fullName>
    </submittedName>
</protein>
<keyword evidence="2" id="KW-1185">Reference proteome</keyword>
<evidence type="ECO:0000313" key="1">
    <source>
        <dbReference type="EMBL" id="KPM46823.1"/>
    </source>
</evidence>
<dbReference type="RefSeq" id="WP_055150411.1">
    <property type="nucleotide sequence ID" value="NZ_JXSZ01000013.1"/>
</dbReference>
<dbReference type="EMBL" id="LGTQ01000013">
    <property type="protein sequence ID" value="KPM46823.1"/>
    <property type="molecule type" value="Genomic_DNA"/>
</dbReference>
<name>A0A0P7BZ10_9BACT</name>
<reference evidence="1 2" key="1">
    <citation type="submission" date="2015-07" db="EMBL/GenBank/DDBJ databases">
        <title>The draft genome sequence of Leadbetterella sp. JN14-9.</title>
        <authorList>
            <person name="Liu Y."/>
            <person name="Du J."/>
            <person name="Shao Z."/>
        </authorList>
    </citation>
    <scope>NUCLEOTIDE SEQUENCE [LARGE SCALE GENOMIC DNA]</scope>
    <source>
        <strain evidence="1 2">JN14-9</strain>
    </source>
</reference>
<gene>
    <name evidence="1" type="ORF">AFM12_16380</name>
</gene>
<proteinExistence type="predicted"/>
<dbReference type="OrthoDB" id="964360at2"/>
<accession>A0A0P7BZ10</accession>
<dbReference type="Proteomes" id="UP000050454">
    <property type="component" value="Unassembled WGS sequence"/>
</dbReference>
<sequence length="73" mass="8561">MEFDFKKYHVRAMNASSEEEKAGINRELKAYYESLSKEQQSRFNEELQSFLIKEMAKIKSVYEGVKSQDASDN</sequence>